<organism evidence="1 2">
    <name type="scientific">Hyalomma asiaticum</name>
    <name type="common">Tick</name>
    <dbReference type="NCBI Taxonomy" id="266040"/>
    <lineage>
        <taxon>Eukaryota</taxon>
        <taxon>Metazoa</taxon>
        <taxon>Ecdysozoa</taxon>
        <taxon>Arthropoda</taxon>
        <taxon>Chelicerata</taxon>
        <taxon>Arachnida</taxon>
        <taxon>Acari</taxon>
        <taxon>Parasitiformes</taxon>
        <taxon>Ixodida</taxon>
        <taxon>Ixodoidea</taxon>
        <taxon>Ixodidae</taxon>
        <taxon>Hyalomminae</taxon>
        <taxon>Hyalomma</taxon>
    </lineage>
</organism>
<gene>
    <name evidence="1" type="ORF">HPB50_026774</name>
</gene>
<keyword evidence="2" id="KW-1185">Reference proteome</keyword>
<protein>
    <submittedName>
        <fullName evidence="1">Uncharacterized protein</fullName>
    </submittedName>
</protein>
<reference evidence="1" key="1">
    <citation type="submission" date="2020-05" db="EMBL/GenBank/DDBJ databases">
        <title>Large-scale comparative analyses of tick genomes elucidate their genetic diversity and vector capacities.</title>
        <authorList>
            <person name="Jia N."/>
            <person name="Wang J."/>
            <person name="Shi W."/>
            <person name="Du L."/>
            <person name="Sun Y."/>
            <person name="Zhan W."/>
            <person name="Jiang J."/>
            <person name="Wang Q."/>
            <person name="Zhang B."/>
            <person name="Ji P."/>
            <person name="Sakyi L.B."/>
            <person name="Cui X."/>
            <person name="Yuan T."/>
            <person name="Jiang B."/>
            <person name="Yang W."/>
            <person name="Lam T.T.-Y."/>
            <person name="Chang Q."/>
            <person name="Ding S."/>
            <person name="Wang X."/>
            <person name="Zhu J."/>
            <person name="Ruan X."/>
            <person name="Zhao L."/>
            <person name="Wei J."/>
            <person name="Que T."/>
            <person name="Du C."/>
            <person name="Cheng J."/>
            <person name="Dai P."/>
            <person name="Han X."/>
            <person name="Huang E."/>
            <person name="Gao Y."/>
            <person name="Liu J."/>
            <person name="Shao H."/>
            <person name="Ye R."/>
            <person name="Li L."/>
            <person name="Wei W."/>
            <person name="Wang X."/>
            <person name="Wang C."/>
            <person name="Yang T."/>
            <person name="Huo Q."/>
            <person name="Li W."/>
            <person name="Guo W."/>
            <person name="Chen H."/>
            <person name="Zhou L."/>
            <person name="Ni X."/>
            <person name="Tian J."/>
            <person name="Zhou Y."/>
            <person name="Sheng Y."/>
            <person name="Liu T."/>
            <person name="Pan Y."/>
            <person name="Xia L."/>
            <person name="Li J."/>
            <person name="Zhao F."/>
            <person name="Cao W."/>
        </authorList>
    </citation>
    <scope>NUCLEOTIDE SEQUENCE</scope>
    <source>
        <strain evidence="1">Hyas-2018</strain>
    </source>
</reference>
<evidence type="ECO:0000313" key="1">
    <source>
        <dbReference type="EMBL" id="KAH6937335.1"/>
    </source>
</evidence>
<proteinExistence type="predicted"/>
<name>A0ACB7SRT4_HYAAI</name>
<sequence length="473" mass="53658">MPRREVLPAAPGTGKSVCRVLPVMDLVRRYRRQIPPASAVTGAGSAARVVMALSTPTSVDYSEEDATFWVSFAAQYALLQQRRIRERNIFIEAEKLNAERRSAERRCKRVMAICARLCSRDRRLWSYPRGPSWWETTQPHLSDDDFRGNFRMSRTTFTYVVSVCESMRRVDTNKRQAIPLEKRIAIGIYRLASSAEDRTVANAFGVSRASVNIIFREFCEVVVRHLEPRFVRFPTLHELAEHMRQFAALTGFPQGVGALDGCHIEVCPPKEQACDYYNYKGWYSMILMAVVDHCYKFMLTNVGTPGRSHDADVFHKSCLPKILSSGLFQLQKKTFHGVSVGPVLLADQAYPLQKEVMKPFSQPGAAGSSTQIFNYHLSSARRIVENAFGRLKARFRILHKGPENDIPNVRRIIRACCVLHNICEELNDRCDTNWIECARSNDESRPQPQHTTNRSEPAAEEVRDALAAFLAGN</sequence>
<dbReference type="EMBL" id="CM023483">
    <property type="protein sequence ID" value="KAH6937335.1"/>
    <property type="molecule type" value="Genomic_DNA"/>
</dbReference>
<evidence type="ECO:0000313" key="2">
    <source>
        <dbReference type="Proteomes" id="UP000821845"/>
    </source>
</evidence>
<accession>A0ACB7SRT4</accession>
<comment type="caution">
    <text evidence="1">The sequence shown here is derived from an EMBL/GenBank/DDBJ whole genome shotgun (WGS) entry which is preliminary data.</text>
</comment>
<dbReference type="Proteomes" id="UP000821845">
    <property type="component" value="Chromosome 3"/>
</dbReference>